<protein>
    <submittedName>
        <fullName evidence="12">TonB family protein</fullName>
    </submittedName>
</protein>
<keyword evidence="4" id="KW-1003">Cell membrane</keyword>
<evidence type="ECO:0000256" key="7">
    <source>
        <dbReference type="ARBA" id="ARBA00022927"/>
    </source>
</evidence>
<evidence type="ECO:0000256" key="5">
    <source>
        <dbReference type="ARBA" id="ARBA00022519"/>
    </source>
</evidence>
<comment type="caution">
    <text evidence="12">The sequence shown here is derived from an EMBL/GenBank/DDBJ whole genome shotgun (WGS) entry which is preliminary data.</text>
</comment>
<dbReference type="InterPro" id="IPR051045">
    <property type="entry name" value="TonB-dependent_transducer"/>
</dbReference>
<keyword evidence="13" id="KW-1185">Reference proteome</keyword>
<keyword evidence="10" id="KW-0732">Signal</keyword>
<dbReference type="InterPro" id="IPR037682">
    <property type="entry name" value="TonB_C"/>
</dbReference>
<keyword evidence="9" id="KW-0472">Membrane</keyword>
<keyword evidence="5" id="KW-0997">Cell inner membrane</keyword>
<dbReference type="Gene3D" id="3.30.1150.10">
    <property type="match status" value="1"/>
</dbReference>
<comment type="similarity">
    <text evidence="2">Belongs to the TonB family.</text>
</comment>
<dbReference type="InterPro" id="IPR006260">
    <property type="entry name" value="TonB/TolA_C"/>
</dbReference>
<sequence length="136" mass="14926">MRIVICMVSMLLLAGVQARAQPGKKQSGNVRTAAAAARFIPPQFPGGPKALATFLDRRIRYPSLARETELQGTVLLSFFINEQGLPEDIRITRDIGGGCGAEAVRVVKQMPPWIPGTYAGKKVRAWYELPVSFTLR</sequence>
<evidence type="ECO:0000313" key="12">
    <source>
        <dbReference type="EMBL" id="PSK93862.1"/>
    </source>
</evidence>
<dbReference type="Proteomes" id="UP000240572">
    <property type="component" value="Unassembled WGS sequence"/>
</dbReference>
<feature type="domain" description="TonB C-terminal" evidence="11">
    <location>
        <begin position="46"/>
        <end position="136"/>
    </location>
</feature>
<reference evidence="12 13" key="1">
    <citation type="submission" date="2018-03" db="EMBL/GenBank/DDBJ databases">
        <title>Genomic Encyclopedia of Type Strains, Phase III (KMG-III): the genomes of soil and plant-associated and newly described type strains.</title>
        <authorList>
            <person name="Whitman W."/>
        </authorList>
    </citation>
    <scope>NUCLEOTIDE SEQUENCE [LARGE SCALE GENOMIC DNA]</scope>
    <source>
        <strain evidence="12 13">CGMCC 1.12700</strain>
    </source>
</reference>
<evidence type="ECO:0000256" key="1">
    <source>
        <dbReference type="ARBA" id="ARBA00004383"/>
    </source>
</evidence>
<name>A0A2P8D9I0_9BACT</name>
<keyword evidence="8" id="KW-1133">Transmembrane helix</keyword>
<comment type="subcellular location">
    <subcellularLocation>
        <location evidence="1">Cell inner membrane</location>
        <topology evidence="1">Single-pass membrane protein</topology>
        <orientation evidence="1">Periplasmic side</orientation>
    </subcellularLocation>
</comment>
<dbReference type="Pfam" id="PF03544">
    <property type="entry name" value="TonB_C"/>
    <property type="match status" value="1"/>
</dbReference>
<dbReference type="NCBIfam" id="TIGR01352">
    <property type="entry name" value="tonB_Cterm"/>
    <property type="match status" value="1"/>
</dbReference>
<feature type="chain" id="PRO_5015112086" evidence="10">
    <location>
        <begin position="21"/>
        <end position="136"/>
    </location>
</feature>
<dbReference type="OrthoDB" id="1039448at2"/>
<keyword evidence="3" id="KW-0813">Transport</keyword>
<dbReference type="GO" id="GO:0015031">
    <property type="term" value="P:protein transport"/>
    <property type="evidence" value="ECO:0007669"/>
    <property type="project" value="UniProtKB-KW"/>
</dbReference>
<evidence type="ECO:0000256" key="6">
    <source>
        <dbReference type="ARBA" id="ARBA00022692"/>
    </source>
</evidence>
<evidence type="ECO:0000259" key="11">
    <source>
        <dbReference type="PROSITE" id="PS52015"/>
    </source>
</evidence>
<evidence type="ECO:0000256" key="4">
    <source>
        <dbReference type="ARBA" id="ARBA00022475"/>
    </source>
</evidence>
<dbReference type="PANTHER" id="PTHR33446:SF2">
    <property type="entry name" value="PROTEIN TONB"/>
    <property type="match status" value="1"/>
</dbReference>
<evidence type="ECO:0000256" key="10">
    <source>
        <dbReference type="SAM" id="SignalP"/>
    </source>
</evidence>
<proteinExistence type="inferred from homology"/>
<dbReference type="RefSeq" id="WP_106520610.1">
    <property type="nucleotide sequence ID" value="NZ_PYGD01000001.1"/>
</dbReference>
<evidence type="ECO:0000256" key="9">
    <source>
        <dbReference type="ARBA" id="ARBA00023136"/>
    </source>
</evidence>
<evidence type="ECO:0000256" key="3">
    <source>
        <dbReference type="ARBA" id="ARBA00022448"/>
    </source>
</evidence>
<gene>
    <name evidence="12" type="ORF">B0I18_10110</name>
</gene>
<dbReference type="EMBL" id="PYGD01000001">
    <property type="protein sequence ID" value="PSK93862.1"/>
    <property type="molecule type" value="Genomic_DNA"/>
</dbReference>
<dbReference type="GO" id="GO:0098797">
    <property type="term" value="C:plasma membrane protein complex"/>
    <property type="evidence" value="ECO:0007669"/>
    <property type="project" value="TreeGrafter"/>
</dbReference>
<dbReference type="GO" id="GO:0031992">
    <property type="term" value="F:energy transducer activity"/>
    <property type="evidence" value="ECO:0007669"/>
    <property type="project" value="TreeGrafter"/>
</dbReference>
<accession>A0A2P8D9I0</accession>
<feature type="signal peptide" evidence="10">
    <location>
        <begin position="1"/>
        <end position="20"/>
    </location>
</feature>
<organism evidence="12 13">
    <name type="scientific">Taibaiella chishuiensis</name>
    <dbReference type="NCBI Taxonomy" id="1434707"/>
    <lineage>
        <taxon>Bacteria</taxon>
        <taxon>Pseudomonadati</taxon>
        <taxon>Bacteroidota</taxon>
        <taxon>Chitinophagia</taxon>
        <taxon>Chitinophagales</taxon>
        <taxon>Chitinophagaceae</taxon>
        <taxon>Taibaiella</taxon>
    </lineage>
</organism>
<dbReference type="GO" id="GO:0055085">
    <property type="term" value="P:transmembrane transport"/>
    <property type="evidence" value="ECO:0007669"/>
    <property type="project" value="InterPro"/>
</dbReference>
<keyword evidence="6" id="KW-0812">Transmembrane</keyword>
<evidence type="ECO:0000256" key="8">
    <source>
        <dbReference type="ARBA" id="ARBA00022989"/>
    </source>
</evidence>
<dbReference type="PROSITE" id="PS52015">
    <property type="entry name" value="TONB_CTD"/>
    <property type="match status" value="1"/>
</dbReference>
<keyword evidence="7" id="KW-0653">Protein transport</keyword>
<evidence type="ECO:0000256" key="2">
    <source>
        <dbReference type="ARBA" id="ARBA00006555"/>
    </source>
</evidence>
<dbReference type="SUPFAM" id="SSF74653">
    <property type="entry name" value="TolA/TonB C-terminal domain"/>
    <property type="match status" value="1"/>
</dbReference>
<evidence type="ECO:0000313" key="13">
    <source>
        <dbReference type="Proteomes" id="UP000240572"/>
    </source>
</evidence>
<dbReference type="AlphaFoldDB" id="A0A2P8D9I0"/>
<dbReference type="PANTHER" id="PTHR33446">
    <property type="entry name" value="PROTEIN TONB-RELATED"/>
    <property type="match status" value="1"/>
</dbReference>